<accession>E7N1D5</accession>
<dbReference type="PANTHER" id="PTHR46889">
    <property type="entry name" value="TRANSPOSASE INSF FOR INSERTION SEQUENCE IS3B-RELATED"/>
    <property type="match status" value="1"/>
</dbReference>
<comment type="caution">
    <text evidence="3">The sequence shown here is derived from an EMBL/GenBank/DDBJ whole genome shotgun (WGS) entry which is preliminary data.</text>
</comment>
<feature type="domain" description="Integrase catalytic" evidence="2">
    <location>
        <begin position="98"/>
        <end position="270"/>
    </location>
</feature>
<dbReference type="InterPro" id="IPR036397">
    <property type="entry name" value="RNaseH_sf"/>
</dbReference>
<evidence type="ECO:0000313" key="4">
    <source>
        <dbReference type="Proteomes" id="UP000004633"/>
    </source>
</evidence>
<name>E7N1D5_9FIRM</name>
<dbReference type="Pfam" id="PF13333">
    <property type="entry name" value="rve_2"/>
    <property type="match status" value="1"/>
</dbReference>
<dbReference type="Pfam" id="PF00665">
    <property type="entry name" value="rve"/>
    <property type="match status" value="1"/>
</dbReference>
<dbReference type="HOGENOM" id="CLU_027402_4_3_9"/>
<dbReference type="PANTHER" id="PTHR46889:SF4">
    <property type="entry name" value="TRANSPOSASE INSO FOR INSERTION SEQUENCE ELEMENT IS911B-RELATED"/>
    <property type="match status" value="1"/>
</dbReference>
<dbReference type="NCBIfam" id="NF033516">
    <property type="entry name" value="transpos_IS3"/>
    <property type="match status" value="1"/>
</dbReference>
<dbReference type="GO" id="GO:0003676">
    <property type="term" value="F:nucleic acid binding"/>
    <property type="evidence" value="ECO:0007669"/>
    <property type="project" value="InterPro"/>
</dbReference>
<dbReference type="InterPro" id="IPR025948">
    <property type="entry name" value="HTH-like_dom"/>
</dbReference>
<dbReference type="InterPro" id="IPR050900">
    <property type="entry name" value="Transposase_IS3/IS150/IS904"/>
</dbReference>
<evidence type="ECO:0000256" key="1">
    <source>
        <dbReference type="ARBA" id="ARBA00002286"/>
    </source>
</evidence>
<comment type="function">
    <text evidence="1">Involved in the transposition of the insertion sequence.</text>
</comment>
<dbReference type="PROSITE" id="PS50994">
    <property type="entry name" value="INTEGRASE"/>
    <property type="match status" value="1"/>
</dbReference>
<protein>
    <submittedName>
        <fullName evidence="3">Integrase core domain protein</fullName>
    </submittedName>
</protein>
<proteinExistence type="predicted"/>
<dbReference type="AlphaFoldDB" id="E7N1D5"/>
<dbReference type="InterPro" id="IPR048020">
    <property type="entry name" value="Transpos_IS3"/>
</dbReference>
<dbReference type="Pfam" id="PF13276">
    <property type="entry name" value="HTH_21"/>
    <property type="match status" value="1"/>
</dbReference>
<keyword evidence="4" id="KW-1185">Reference proteome</keyword>
<dbReference type="GO" id="GO:0015074">
    <property type="term" value="P:DNA integration"/>
    <property type="evidence" value="ECO:0007669"/>
    <property type="project" value="InterPro"/>
</dbReference>
<organism evidence="3 4">
    <name type="scientific">Selenomonas artemidis F0399</name>
    <dbReference type="NCBI Taxonomy" id="749551"/>
    <lineage>
        <taxon>Bacteria</taxon>
        <taxon>Bacillati</taxon>
        <taxon>Bacillota</taxon>
        <taxon>Negativicutes</taxon>
        <taxon>Selenomonadales</taxon>
        <taxon>Selenomonadaceae</taxon>
        <taxon>Selenomonas</taxon>
    </lineage>
</organism>
<dbReference type="Proteomes" id="UP000004633">
    <property type="component" value="Unassembled WGS sequence"/>
</dbReference>
<evidence type="ECO:0000259" key="2">
    <source>
        <dbReference type="PROSITE" id="PS50994"/>
    </source>
</evidence>
<dbReference type="EMBL" id="AECV01000013">
    <property type="protein sequence ID" value="EFW30036.1"/>
    <property type="molecule type" value="Genomic_DNA"/>
</dbReference>
<dbReference type="InterPro" id="IPR001584">
    <property type="entry name" value="Integrase_cat-core"/>
</dbReference>
<reference evidence="3 4" key="1">
    <citation type="submission" date="2010-08" db="EMBL/GenBank/DDBJ databases">
        <authorList>
            <person name="Weinstock G."/>
            <person name="Sodergren E."/>
            <person name="Clifton S."/>
            <person name="Fulton L."/>
            <person name="Fulton B."/>
            <person name="Courtney L."/>
            <person name="Fronick C."/>
            <person name="Harrison M."/>
            <person name="Strong C."/>
            <person name="Farmer C."/>
            <person name="Delahaunty K."/>
            <person name="Markovic C."/>
            <person name="Hall O."/>
            <person name="Minx P."/>
            <person name="Tomlinson C."/>
            <person name="Mitreva M."/>
            <person name="Hou S."/>
            <person name="Chen J."/>
            <person name="Wollam A."/>
            <person name="Pepin K.H."/>
            <person name="Johnson M."/>
            <person name="Bhonagiri V."/>
            <person name="Zhang X."/>
            <person name="Suruliraj S."/>
            <person name="Warren W."/>
            <person name="Chinwalla A."/>
            <person name="Mardis E.R."/>
            <person name="Wilson R.K."/>
        </authorList>
    </citation>
    <scope>NUCLEOTIDE SEQUENCE [LARGE SCALE GENOMIC DNA]</scope>
    <source>
        <strain evidence="3 4">F0399</strain>
    </source>
</reference>
<dbReference type="InterPro" id="IPR012337">
    <property type="entry name" value="RNaseH-like_sf"/>
</dbReference>
<dbReference type="SUPFAM" id="SSF53098">
    <property type="entry name" value="Ribonuclease H-like"/>
    <property type="match status" value="1"/>
</dbReference>
<evidence type="ECO:0000313" key="3">
    <source>
        <dbReference type="EMBL" id="EFW30036.1"/>
    </source>
</evidence>
<dbReference type="Gene3D" id="3.30.420.10">
    <property type="entry name" value="Ribonuclease H-like superfamily/Ribonuclease H"/>
    <property type="match status" value="1"/>
</dbReference>
<sequence>MAKATYMYWQKRFDTPSKDAPLIALIHAIRKDHPNAGYRRLIPLIKDLGTLVGKSRLQRVMKENNLQCKAYTRRSRKYSSYKGTVGKVAKNVLARRFKSTVPHEKITTDTTEFAYLRVCGKGRYECKKVYLDPFLDLYNNEVISYSVSDRPASEGVIRAEKEALRMTADCKKERIFHSDQGFLYQMGAYRAHLAEAGAVQSMSRKGNCHDNASMESFFGIMKQEMYYGKTYHSREELKEAIEQYIAYYNERRPKASLGYMSPVAYRLAHAE</sequence>
<dbReference type="STRING" id="749551.HMPREF9555_00788"/>
<gene>
    <name evidence="3" type="ORF">HMPREF9555_00788</name>
</gene>